<dbReference type="EMBL" id="HACA01008880">
    <property type="protein sequence ID" value="CDW26241.1"/>
    <property type="molecule type" value="Transcribed_RNA"/>
</dbReference>
<dbReference type="PANTHER" id="PTHR47437">
    <property type="entry name" value="JNK-INTERACTING PROTEIN 1-LIKE PROTEIN"/>
    <property type="match status" value="1"/>
</dbReference>
<dbReference type="SMART" id="SM00326">
    <property type="entry name" value="SH3"/>
    <property type="match status" value="1"/>
</dbReference>
<keyword evidence="3 5" id="KW-0728">SH3 domain</keyword>
<dbReference type="InterPro" id="IPR006020">
    <property type="entry name" value="PTB/PI_dom"/>
</dbReference>
<dbReference type="InterPro" id="IPR001452">
    <property type="entry name" value="SH3_domain"/>
</dbReference>
<keyword evidence="4" id="KW-0963">Cytoplasm</keyword>
<feature type="region of interest" description="Disordered" evidence="6">
    <location>
        <begin position="46"/>
        <end position="126"/>
    </location>
</feature>
<feature type="compositionally biased region" description="Polar residues" evidence="6">
    <location>
        <begin position="89"/>
        <end position="106"/>
    </location>
</feature>
<dbReference type="CDD" id="cd01212">
    <property type="entry name" value="PTB_JIP"/>
    <property type="match status" value="1"/>
</dbReference>
<dbReference type="PROSITE" id="PS01179">
    <property type="entry name" value="PID"/>
    <property type="match status" value="1"/>
</dbReference>
<evidence type="ECO:0000259" key="8">
    <source>
        <dbReference type="PROSITE" id="PS50002"/>
    </source>
</evidence>
<feature type="region of interest" description="Disordered" evidence="6">
    <location>
        <begin position="187"/>
        <end position="216"/>
    </location>
</feature>
<dbReference type="GO" id="GO:0046328">
    <property type="term" value="P:regulation of JNK cascade"/>
    <property type="evidence" value="ECO:0007669"/>
    <property type="project" value="InterPro"/>
</dbReference>
<dbReference type="FunFam" id="2.30.30.40:FF:000032">
    <property type="entry name" value="Putative C-Jun-amino-terminal kinase-interacting protein 2"/>
    <property type="match status" value="1"/>
</dbReference>
<evidence type="ECO:0000256" key="6">
    <source>
        <dbReference type="SAM" id="MobiDB-lite"/>
    </source>
</evidence>
<dbReference type="Gene3D" id="2.30.30.40">
    <property type="entry name" value="SH3 Domains"/>
    <property type="match status" value="1"/>
</dbReference>
<evidence type="ECO:0000256" key="4">
    <source>
        <dbReference type="ARBA" id="ARBA00022490"/>
    </source>
</evidence>
<feature type="domain" description="SH3" evidence="8">
    <location>
        <begin position="228"/>
        <end position="289"/>
    </location>
</feature>
<dbReference type="CDD" id="cd11801">
    <property type="entry name" value="SH3_JIP1_like"/>
    <property type="match status" value="1"/>
</dbReference>
<dbReference type="GO" id="GO:0005737">
    <property type="term" value="C:cytoplasm"/>
    <property type="evidence" value="ECO:0007669"/>
    <property type="project" value="UniProtKB-SubCell"/>
</dbReference>
<evidence type="ECO:0000313" key="9">
    <source>
        <dbReference type="EMBL" id="CDW26241.1"/>
    </source>
</evidence>
<dbReference type="Pfam" id="PF00018">
    <property type="entry name" value="SH3_1"/>
    <property type="match status" value="1"/>
</dbReference>
<evidence type="ECO:0008006" key="10">
    <source>
        <dbReference type="Google" id="ProtNLM"/>
    </source>
</evidence>
<dbReference type="PANTHER" id="PTHR47437:SF4">
    <property type="entry name" value="JNK-INTERACTING PROTEIN 1-LIKE PROTEIN"/>
    <property type="match status" value="1"/>
</dbReference>
<feature type="compositionally biased region" description="Polar residues" evidence="6">
    <location>
        <begin position="54"/>
        <end position="65"/>
    </location>
</feature>
<dbReference type="GO" id="GO:0005078">
    <property type="term" value="F:MAP-kinase scaffold activity"/>
    <property type="evidence" value="ECO:0007669"/>
    <property type="project" value="TreeGrafter"/>
</dbReference>
<feature type="non-terminal residue" evidence="9">
    <location>
        <position position="1"/>
    </location>
</feature>
<dbReference type="InterPro" id="IPR036028">
    <property type="entry name" value="SH3-like_dom_sf"/>
</dbReference>
<dbReference type="SMART" id="SM00462">
    <property type="entry name" value="PTB"/>
    <property type="match status" value="1"/>
</dbReference>
<dbReference type="SUPFAM" id="SSF50044">
    <property type="entry name" value="SH3-domain"/>
    <property type="match status" value="1"/>
</dbReference>
<proteinExistence type="inferred from homology"/>
<dbReference type="SUPFAM" id="SSF50729">
    <property type="entry name" value="PH domain-like"/>
    <property type="match status" value="1"/>
</dbReference>
<reference evidence="9" key="1">
    <citation type="submission" date="2014-05" db="EMBL/GenBank/DDBJ databases">
        <authorList>
            <person name="Chronopoulou M."/>
        </authorList>
    </citation>
    <scope>NUCLEOTIDE SEQUENCE</scope>
    <source>
        <tissue evidence="9">Whole organism</tissue>
    </source>
</reference>
<dbReference type="OrthoDB" id="5965083at2759"/>
<name>A0A0K2TL52_LEPSM</name>
<dbReference type="Gene3D" id="2.30.29.30">
    <property type="entry name" value="Pleckstrin-homology domain (PH domain)/Phosphotyrosine-binding domain (PTB)"/>
    <property type="match status" value="1"/>
</dbReference>
<evidence type="ECO:0000256" key="5">
    <source>
        <dbReference type="PROSITE-ProRule" id="PRU00192"/>
    </source>
</evidence>
<dbReference type="InterPro" id="IPR011993">
    <property type="entry name" value="PH-like_dom_sf"/>
</dbReference>
<dbReference type="PROSITE" id="PS50002">
    <property type="entry name" value="SH3"/>
    <property type="match status" value="1"/>
</dbReference>
<sequence>FRLVPAITPLEENISFLEKVQLGEKLCGITEEDSLYPISRRDSKPWNEPLLSLGSANPPTGVWTSSEDDDDDDDDDAVEAPISIRWKDSPSSSKKASNQPRPSSFETFHGRIRRRKLPEIPKNRKPLENISKQVAQSIHEEITQASNDTEVIQSFSVGADPPKVPASLILNLVKVDDLDLDLPCDVDSGNSTNHSPDDAGRLTASHSETTREGFSPISPEVNLKKLELMDPTHRGLHRFLPRHKDEIEIDIGDPVYVQKEAEDLWCEGVNLSTGEQGIFPLAHVVDVEYNDFDPNLGDDRKERYLLDYLGSVESSLYKGNAVLCQAVRKIVSADNAPRPHTTVLEISDKGIKMVDKTRPSLQQTSPCHDYFYSLKNVTFCGFHPRDSHFFGFVTKHPRLPRYACHVFVSDTSTQHIAEGCGRAFSRFYKKFMDTAYPTEDIYLE</sequence>
<evidence type="ECO:0000259" key="7">
    <source>
        <dbReference type="PROSITE" id="PS01179"/>
    </source>
</evidence>
<comment type="subcellular location">
    <subcellularLocation>
        <location evidence="1">Cytoplasm</location>
    </subcellularLocation>
</comment>
<organism evidence="9">
    <name type="scientific">Lepeophtheirus salmonis</name>
    <name type="common">Salmon louse</name>
    <name type="synonym">Caligus salmonis</name>
    <dbReference type="NCBI Taxonomy" id="72036"/>
    <lineage>
        <taxon>Eukaryota</taxon>
        <taxon>Metazoa</taxon>
        <taxon>Ecdysozoa</taxon>
        <taxon>Arthropoda</taxon>
        <taxon>Crustacea</taxon>
        <taxon>Multicrustacea</taxon>
        <taxon>Hexanauplia</taxon>
        <taxon>Copepoda</taxon>
        <taxon>Siphonostomatoida</taxon>
        <taxon>Caligidae</taxon>
        <taxon>Lepeophtheirus</taxon>
    </lineage>
</organism>
<dbReference type="AlphaFoldDB" id="A0A0K2TL52"/>
<protein>
    <recommendedName>
        <fullName evidence="10">JNK-interacting protein 1</fullName>
    </recommendedName>
</protein>
<dbReference type="InterPro" id="IPR047178">
    <property type="entry name" value="JIP1_scaffold"/>
</dbReference>
<dbReference type="GO" id="GO:0007254">
    <property type="term" value="P:JNK cascade"/>
    <property type="evidence" value="ECO:0007669"/>
    <property type="project" value="TreeGrafter"/>
</dbReference>
<evidence type="ECO:0000256" key="3">
    <source>
        <dbReference type="ARBA" id="ARBA00022443"/>
    </source>
</evidence>
<feature type="compositionally biased region" description="Basic and acidic residues" evidence="6">
    <location>
        <begin position="117"/>
        <end position="126"/>
    </location>
</feature>
<comment type="similarity">
    <text evidence="2">Belongs to the JIP scaffold family.</text>
</comment>
<accession>A0A0K2TL52</accession>
<dbReference type="Pfam" id="PF00640">
    <property type="entry name" value="PID"/>
    <property type="match status" value="1"/>
</dbReference>
<feature type="domain" description="PID" evidence="7">
    <location>
        <begin position="304"/>
        <end position="437"/>
    </location>
</feature>
<evidence type="ECO:0000256" key="2">
    <source>
        <dbReference type="ARBA" id="ARBA00009866"/>
    </source>
</evidence>
<dbReference type="GO" id="GO:0008432">
    <property type="term" value="F:JUN kinase binding"/>
    <property type="evidence" value="ECO:0007669"/>
    <property type="project" value="TreeGrafter"/>
</dbReference>
<feature type="compositionally biased region" description="Acidic residues" evidence="6">
    <location>
        <begin position="66"/>
        <end position="78"/>
    </location>
</feature>
<evidence type="ECO:0000256" key="1">
    <source>
        <dbReference type="ARBA" id="ARBA00004496"/>
    </source>
</evidence>